<dbReference type="Gene3D" id="3.40.630.30">
    <property type="match status" value="1"/>
</dbReference>
<dbReference type="SUPFAM" id="SSF55729">
    <property type="entry name" value="Acyl-CoA N-acyltransferases (Nat)"/>
    <property type="match status" value="1"/>
</dbReference>
<reference evidence="2 3" key="1">
    <citation type="submission" date="2024-05" db="EMBL/GenBank/DDBJ databases">
        <title>Roseateles sp. DJS-2-20 16S ribosomal RNA gene Genome sequencing and assembly.</title>
        <authorList>
            <person name="Woo H."/>
        </authorList>
    </citation>
    <scope>NUCLEOTIDE SEQUENCE [LARGE SCALE GENOMIC DNA]</scope>
    <source>
        <strain evidence="2 3">DJS-2-20</strain>
    </source>
</reference>
<feature type="domain" description="N-acetyltransferase" evidence="1">
    <location>
        <begin position="36"/>
        <end position="185"/>
    </location>
</feature>
<comment type="caution">
    <text evidence="2">The sequence shown here is derived from an EMBL/GenBank/DDBJ whole genome shotgun (WGS) entry which is preliminary data.</text>
</comment>
<dbReference type="RefSeq" id="WP_347705975.1">
    <property type="nucleotide sequence ID" value="NZ_JBDPZD010000006.1"/>
</dbReference>
<name>A0ABV0G5Z7_9BURK</name>
<protein>
    <submittedName>
        <fullName evidence="2">GNAT family N-acetyltransferase</fullName>
    </submittedName>
</protein>
<organism evidence="2 3">
    <name type="scientific">Roseateles paludis</name>
    <dbReference type="NCBI Taxonomy" id="3145238"/>
    <lineage>
        <taxon>Bacteria</taxon>
        <taxon>Pseudomonadati</taxon>
        <taxon>Pseudomonadota</taxon>
        <taxon>Betaproteobacteria</taxon>
        <taxon>Burkholderiales</taxon>
        <taxon>Sphaerotilaceae</taxon>
        <taxon>Roseateles</taxon>
    </lineage>
</organism>
<evidence type="ECO:0000259" key="1">
    <source>
        <dbReference type="PROSITE" id="PS51186"/>
    </source>
</evidence>
<proteinExistence type="predicted"/>
<dbReference type="InterPro" id="IPR016181">
    <property type="entry name" value="Acyl_CoA_acyltransferase"/>
</dbReference>
<dbReference type="Proteomes" id="UP001495147">
    <property type="component" value="Unassembled WGS sequence"/>
</dbReference>
<dbReference type="EMBL" id="JBDPZD010000006">
    <property type="protein sequence ID" value="MEO3693156.1"/>
    <property type="molecule type" value="Genomic_DNA"/>
</dbReference>
<evidence type="ECO:0000313" key="3">
    <source>
        <dbReference type="Proteomes" id="UP001495147"/>
    </source>
</evidence>
<accession>A0ABV0G5Z7</accession>
<gene>
    <name evidence="2" type="ORF">ABDJ85_16920</name>
</gene>
<dbReference type="PROSITE" id="PS51186">
    <property type="entry name" value="GNAT"/>
    <property type="match status" value="1"/>
</dbReference>
<dbReference type="InterPro" id="IPR000182">
    <property type="entry name" value="GNAT_dom"/>
</dbReference>
<keyword evidence="3" id="KW-1185">Reference proteome</keyword>
<sequence length="224" mass="24960">MPKPDPGQPTPFDPAFDPDGSLADARASMARLSTWVPIRALSRRHKARVSRHLLALDSRDRYLRFGFEASDSEIADYVRRIDFEADEVLGIFNHRLELTGLAHLAPCGPTVADFGVSVLAHARGHRLGRRLFDAASLHARNRGIDTLIIQALAINQPMLRIARAAGAEIEYFGADAEARVRLPADNVSSHIAQLVEQNLAEWDLQMKQQARLLEAWADTWRLGQ</sequence>
<evidence type="ECO:0000313" key="2">
    <source>
        <dbReference type="EMBL" id="MEO3693156.1"/>
    </source>
</evidence>